<evidence type="ECO:0000313" key="1">
    <source>
        <dbReference type="EMBL" id="PSX08465.1"/>
    </source>
</evidence>
<dbReference type="GeneID" id="61229981"/>
<gene>
    <name evidence="1" type="ORF">C0W41_05040</name>
</gene>
<dbReference type="RefSeq" id="WP_045084991.1">
    <property type="nucleotide sequence ID" value="NZ_JZSX01000001.1"/>
</dbReference>
<dbReference type="Gene3D" id="2.60.34.30">
    <property type="entry name" value="Competence, DNA-entry nuclease inhibitor, ComJ"/>
    <property type="match status" value="1"/>
</dbReference>
<dbReference type="AlphaFoldDB" id="A0A855SH97"/>
<organism evidence="1 2">
    <name type="scientific">Photobacterium angustum</name>
    <dbReference type="NCBI Taxonomy" id="661"/>
    <lineage>
        <taxon>Bacteria</taxon>
        <taxon>Pseudomonadati</taxon>
        <taxon>Pseudomonadota</taxon>
        <taxon>Gammaproteobacteria</taxon>
        <taxon>Vibrionales</taxon>
        <taxon>Vibrionaceae</taxon>
        <taxon>Photobacterium</taxon>
    </lineage>
</organism>
<name>A0A855SH97_PHOAN</name>
<comment type="caution">
    <text evidence="1">The sequence shown here is derived from an EMBL/GenBank/DDBJ whole genome shotgun (WGS) entry which is preliminary data.</text>
</comment>
<accession>A0A855SH97</accession>
<evidence type="ECO:0000313" key="2">
    <source>
        <dbReference type="Proteomes" id="UP000241440"/>
    </source>
</evidence>
<dbReference type="Proteomes" id="UP000241440">
    <property type="component" value="Unassembled WGS sequence"/>
</dbReference>
<sequence>MKQQTLFSDNIFVSYSQFYIECEDPDDSLLPSNPFHKQQNGLCGAVQSERLFFTAAPTDSLINLEIELLDSKPEVDENFDEIVEVSFTRGAKDILLCEWAHEEEYPLNIPEGIYRVRYNIKGFELDYDYENMEEPEDDEELLPPLDGQKYLIQFWPSDFKSDQILKKTSEYAAYWHNVAKEKSV</sequence>
<protein>
    <submittedName>
        <fullName evidence="1">Uncharacterized protein</fullName>
    </submittedName>
</protein>
<dbReference type="InterPro" id="IPR038691">
    <property type="entry name" value="ComJ_sf"/>
</dbReference>
<reference evidence="1 2" key="1">
    <citation type="submission" date="2018-01" db="EMBL/GenBank/DDBJ databases">
        <title>Whole genome sequencing of Histamine producing bacteria.</title>
        <authorList>
            <person name="Butler K."/>
        </authorList>
    </citation>
    <scope>NUCLEOTIDE SEQUENCE [LARGE SCALE GENOMIC DNA]</scope>
    <source>
        <strain evidence="1 2">A2-1</strain>
    </source>
</reference>
<proteinExistence type="predicted"/>
<dbReference type="EMBL" id="PYOY01000002">
    <property type="protein sequence ID" value="PSX08465.1"/>
    <property type="molecule type" value="Genomic_DNA"/>
</dbReference>